<accession>A0A6L2ZWW1</accession>
<evidence type="ECO:0000313" key="1">
    <source>
        <dbReference type="EMBL" id="GFO52308.1"/>
    </source>
</evidence>
<dbReference type="NCBIfam" id="TIGR01603">
    <property type="entry name" value="maj_tail_phi13"/>
    <property type="match status" value="1"/>
</dbReference>
<gene>
    <name evidence="1" type="ORF">ikelab_15830</name>
</gene>
<dbReference type="EMBL" id="BLXU01000009">
    <property type="protein sequence ID" value="GFO52308.1"/>
    <property type="molecule type" value="Genomic_DNA"/>
</dbReference>
<comment type="caution">
    <text evidence="1">The sequence shown here is derived from an EMBL/GenBank/DDBJ whole genome shotgun (WGS) entry which is preliminary data.</text>
</comment>
<dbReference type="InterPro" id="IPR006490">
    <property type="entry name" value="Maj_tail_phi13"/>
</dbReference>
<reference evidence="1 2" key="1">
    <citation type="submission" date="2020-06" db="EMBL/GenBank/DDBJ databases">
        <title>Draft genome sequence of Lactic acid bacteria from Okinawan-style tofu.</title>
        <authorList>
            <person name="Takara I."/>
            <person name="Ikematsu S."/>
        </authorList>
    </citation>
    <scope>NUCLEOTIDE SEQUENCE [LARGE SCALE GENOMIC DNA]</scope>
    <source>
        <strain evidence="2">lg38</strain>
    </source>
</reference>
<organism evidence="1 2">
    <name type="scientific">Lactococcus garvieae</name>
    <dbReference type="NCBI Taxonomy" id="1363"/>
    <lineage>
        <taxon>Bacteria</taxon>
        <taxon>Bacillati</taxon>
        <taxon>Bacillota</taxon>
        <taxon>Bacilli</taxon>
        <taxon>Lactobacillales</taxon>
        <taxon>Streptococcaceae</taxon>
        <taxon>Lactococcus</taxon>
    </lineage>
</organism>
<dbReference type="Proteomes" id="UP000504756">
    <property type="component" value="Unassembled WGS sequence"/>
</dbReference>
<protein>
    <submittedName>
        <fullName evidence="1">Tail protein</fullName>
    </submittedName>
</protein>
<evidence type="ECO:0000313" key="2">
    <source>
        <dbReference type="Proteomes" id="UP000504756"/>
    </source>
</evidence>
<dbReference type="AlphaFoldDB" id="A0A6L2ZWW1"/>
<name>A0A6L2ZWW1_9LACT</name>
<dbReference type="RefSeq" id="WP_176490510.1">
    <property type="nucleotide sequence ID" value="NZ_BLXU01000009.1"/>
</dbReference>
<sequence length="212" mass="23606">MGKQDVFYFEGLDDILIAMMTVRETVSTPPEYGKIVRLPIATKLAIKGNGSELEKWASSKMFRRVSRETKHEIGLDHVGIPIEVMDELKGLISKSGVTFGKNNARELPYFAFGFIGNVENGGKKAVWYPKTQLSNVVDEEYTTAEEETKIDDVTANLVATGLNNNNIMYASYDSNRDSAVDVPVDTFISVPIFDEAQWDKVVSDSKNPPETK</sequence>
<proteinExistence type="predicted"/>